<evidence type="ECO:0008006" key="3">
    <source>
        <dbReference type="Google" id="ProtNLM"/>
    </source>
</evidence>
<comment type="caution">
    <text evidence="1">The sequence shown here is derived from an EMBL/GenBank/DDBJ whole genome shotgun (WGS) entry which is preliminary data.</text>
</comment>
<dbReference type="Proteomes" id="UP000274920">
    <property type="component" value="Unassembled WGS sequence"/>
</dbReference>
<protein>
    <recommendedName>
        <fullName evidence="3">Rpn family recombination-promoting nuclease/putative transposase</fullName>
    </recommendedName>
</protein>
<evidence type="ECO:0000313" key="2">
    <source>
        <dbReference type="Proteomes" id="UP000274920"/>
    </source>
</evidence>
<name>A0A3R8LZ64_9FIRM</name>
<reference evidence="1" key="1">
    <citation type="submission" date="2018-10" db="EMBL/GenBank/DDBJ databases">
        <title>Schaedlerella arabinophila gen. nov. sp. nov., isolated from the mouse intestinal tract and comparative analysis with the genome of the closely related altered Schaedler flora strain ASF502.</title>
        <authorList>
            <person name="Miyake S."/>
            <person name="Soh M."/>
            <person name="Seedorf H."/>
        </authorList>
    </citation>
    <scope>NUCLEOTIDE SEQUENCE [LARGE SCALE GENOMIC DNA]</scope>
    <source>
        <strain evidence="1">DSM 106076</strain>
    </source>
</reference>
<dbReference type="EMBL" id="RHJS01000002">
    <property type="protein sequence ID" value="RRK32411.1"/>
    <property type="molecule type" value="Genomic_DNA"/>
</dbReference>
<evidence type="ECO:0000313" key="1">
    <source>
        <dbReference type="EMBL" id="RRK32411.1"/>
    </source>
</evidence>
<gene>
    <name evidence="1" type="ORF">EBB54_14370</name>
</gene>
<dbReference type="AlphaFoldDB" id="A0A3R8LZ64"/>
<organism evidence="1 2">
    <name type="scientific">Schaedlerella arabinosiphila</name>
    <dbReference type="NCBI Taxonomy" id="2044587"/>
    <lineage>
        <taxon>Bacteria</taxon>
        <taxon>Bacillati</taxon>
        <taxon>Bacillota</taxon>
        <taxon>Clostridia</taxon>
        <taxon>Lachnospirales</taxon>
        <taxon>Lachnospiraceae</taxon>
        <taxon>Schaedlerella</taxon>
    </lineage>
</organism>
<proteinExistence type="predicted"/>
<accession>A0A3R8LZ64</accession>
<sequence length="316" mass="36370">MQKKTPDYDNVFKTMKSKHKRLFISVINDTFGKKYSMDVKVETLPSEGYLTESETTDGSKEIEEQISDFVIKIENEIYLLECQSYHDGSMAIRIAEYAFIVARQFAVWDIGHATIPMPRFSVIYIKRTEKTPKATTITFTFPDGQEVDYESANVILEEFTKEDIVEKRLFPYIPFYIARYEKEIASEKNIDNAAEDLEYFRNEMVRLHKNGELSDAEIVDLMGFVNTIITHITNGNDNEERLVNIMGGTVIETESEKLIRKGKTEGKVEGKAEQIIEMGQEFGLDDDDILRRLQEKIGLSLETAAAYLERYGKQLV</sequence>
<keyword evidence="2" id="KW-1185">Reference proteome</keyword>